<reference evidence="2 3" key="1">
    <citation type="journal article" date="2019" name="Commun. Biol.">
        <title>The bagworm genome reveals a unique fibroin gene that provides high tensile strength.</title>
        <authorList>
            <person name="Kono N."/>
            <person name="Nakamura H."/>
            <person name="Ohtoshi R."/>
            <person name="Tomita M."/>
            <person name="Numata K."/>
            <person name="Arakawa K."/>
        </authorList>
    </citation>
    <scope>NUCLEOTIDE SEQUENCE [LARGE SCALE GENOMIC DNA]</scope>
</reference>
<sequence length="83" mass="8919">MYEAFAPVRLRPLVGIFDGALSCPRVSKARSAWPQTTGGPDAAAHGATEARSHLPTQGILYEFTIKIIDQRTKNQRGGSEPGP</sequence>
<proteinExistence type="predicted"/>
<evidence type="ECO:0000256" key="1">
    <source>
        <dbReference type="SAM" id="MobiDB-lite"/>
    </source>
</evidence>
<accession>A0A4C1SB68</accession>
<gene>
    <name evidence="2" type="ORF">EVAR_557_1</name>
</gene>
<dbReference type="Proteomes" id="UP000299102">
    <property type="component" value="Unassembled WGS sequence"/>
</dbReference>
<feature type="region of interest" description="Disordered" evidence="1">
    <location>
        <begin position="30"/>
        <end position="51"/>
    </location>
</feature>
<name>A0A4C1SB68_EUMVA</name>
<protein>
    <submittedName>
        <fullName evidence="2">Uncharacterized protein</fullName>
    </submittedName>
</protein>
<dbReference type="EMBL" id="BGZK01000002">
    <property type="protein sequence ID" value="GBO99303.1"/>
    <property type="molecule type" value="Genomic_DNA"/>
</dbReference>
<evidence type="ECO:0000313" key="3">
    <source>
        <dbReference type="Proteomes" id="UP000299102"/>
    </source>
</evidence>
<comment type="caution">
    <text evidence="2">The sequence shown here is derived from an EMBL/GenBank/DDBJ whole genome shotgun (WGS) entry which is preliminary data.</text>
</comment>
<keyword evidence="3" id="KW-1185">Reference proteome</keyword>
<evidence type="ECO:0000313" key="2">
    <source>
        <dbReference type="EMBL" id="GBO99303.1"/>
    </source>
</evidence>
<dbReference type="AlphaFoldDB" id="A0A4C1SB68"/>
<organism evidence="2 3">
    <name type="scientific">Eumeta variegata</name>
    <name type="common">Bagworm moth</name>
    <name type="synonym">Eumeta japonica</name>
    <dbReference type="NCBI Taxonomy" id="151549"/>
    <lineage>
        <taxon>Eukaryota</taxon>
        <taxon>Metazoa</taxon>
        <taxon>Ecdysozoa</taxon>
        <taxon>Arthropoda</taxon>
        <taxon>Hexapoda</taxon>
        <taxon>Insecta</taxon>
        <taxon>Pterygota</taxon>
        <taxon>Neoptera</taxon>
        <taxon>Endopterygota</taxon>
        <taxon>Lepidoptera</taxon>
        <taxon>Glossata</taxon>
        <taxon>Ditrysia</taxon>
        <taxon>Tineoidea</taxon>
        <taxon>Psychidae</taxon>
        <taxon>Oiketicinae</taxon>
        <taxon>Eumeta</taxon>
    </lineage>
</organism>